<dbReference type="Proteomes" id="UP000238081">
    <property type="component" value="Unassembled WGS sequence"/>
</dbReference>
<name>A0A2S7F9A9_CLOBU</name>
<dbReference type="Gene3D" id="3.30.420.150">
    <property type="entry name" value="Exopolyphosphatase. Domain 2"/>
    <property type="match status" value="1"/>
</dbReference>
<dbReference type="InterPro" id="IPR043129">
    <property type="entry name" value="ATPase_NBD"/>
</dbReference>
<dbReference type="CDD" id="cd24052">
    <property type="entry name" value="ASKHA_NBD_HpPPX-GppA-like"/>
    <property type="match status" value="1"/>
</dbReference>
<evidence type="ECO:0000259" key="2">
    <source>
        <dbReference type="Pfam" id="PF02541"/>
    </source>
</evidence>
<accession>A0A2S7F9A9</accession>
<feature type="domain" description="Ppx/GppA phosphatase N-terminal" evidence="2">
    <location>
        <begin position="17"/>
        <end position="295"/>
    </location>
</feature>
<proteinExistence type="inferred from homology"/>
<dbReference type="GO" id="GO:0016462">
    <property type="term" value="F:pyrophosphatase activity"/>
    <property type="evidence" value="ECO:0007669"/>
    <property type="project" value="TreeGrafter"/>
</dbReference>
<dbReference type="Gene3D" id="3.30.420.40">
    <property type="match status" value="1"/>
</dbReference>
<dbReference type="InterPro" id="IPR003695">
    <property type="entry name" value="Ppx_GppA_N"/>
</dbReference>
<evidence type="ECO:0000256" key="1">
    <source>
        <dbReference type="ARBA" id="ARBA00007125"/>
    </source>
</evidence>
<dbReference type="RefSeq" id="WP_043662209.1">
    <property type="nucleotide sequence ID" value="NZ_JADNPC010000001.1"/>
</dbReference>
<dbReference type="Pfam" id="PF02541">
    <property type="entry name" value="Ppx-GppA"/>
    <property type="match status" value="1"/>
</dbReference>
<evidence type="ECO:0000313" key="4">
    <source>
        <dbReference type="Proteomes" id="UP000238081"/>
    </source>
</evidence>
<gene>
    <name evidence="3" type="ORF">AWN73_04075</name>
</gene>
<dbReference type="PANTHER" id="PTHR30005:SF0">
    <property type="entry name" value="RETROGRADE REGULATION PROTEIN 2"/>
    <property type="match status" value="1"/>
</dbReference>
<dbReference type="PANTHER" id="PTHR30005">
    <property type="entry name" value="EXOPOLYPHOSPHATASE"/>
    <property type="match status" value="1"/>
</dbReference>
<dbReference type="EMBL" id="LRDH01000118">
    <property type="protein sequence ID" value="PPV13721.1"/>
    <property type="molecule type" value="Genomic_DNA"/>
</dbReference>
<comment type="similarity">
    <text evidence="1">Belongs to the GppA/Ppx family.</text>
</comment>
<dbReference type="SUPFAM" id="SSF53067">
    <property type="entry name" value="Actin-like ATPase domain"/>
    <property type="match status" value="2"/>
</dbReference>
<reference evidence="3 4" key="1">
    <citation type="submission" date="2016-01" db="EMBL/GenBank/DDBJ databases">
        <title>Characterization of the Clostridium difficile lineages that are prevalent in Hong Kong and China.</title>
        <authorList>
            <person name="Kwok J.S.-L."/>
            <person name="Lam W.-Y."/>
            <person name="Ip M."/>
            <person name="Chan T.-F."/>
            <person name="Hawkey P.M."/>
            <person name="Tsui S.K.-W."/>
        </authorList>
    </citation>
    <scope>NUCLEOTIDE SEQUENCE [LARGE SCALE GENOMIC DNA]</scope>
    <source>
        <strain evidence="3 4">300064</strain>
    </source>
</reference>
<evidence type="ECO:0000313" key="3">
    <source>
        <dbReference type="EMBL" id="PPV13721.1"/>
    </source>
</evidence>
<sequence>MFGVIDIGSNTIRLSLYEVEDDKIKPMLNKKRVVGLASYIDDNGFLMEKGVEKAINTLNEYNEIIERIGLENLFVFATASLRNIHNTEEVVNEIENKTNLKINVISGEEEGFYDFIGATYKTNVNNGIILDIGGGSTEIIFVMDKKIEKIVSLPIGSLNMYQKHVDKLIPTKEESKKIKKRIIDELEKIDLDRNSYSEIYGIGGSIRGASKINRDFFEIKSDNKEISRKNIKKLIDVFMEKPNIAVSEILEVVPDRIHTVPTGMIILKTIMKFYNCKIVRLCEYGIREGYLIDKVINNKNIIYVNKENEENKEVDSCLMIDKFDENNELLKITEKSEQIKTEECNFKIDISDDDK</sequence>
<dbReference type="InterPro" id="IPR050273">
    <property type="entry name" value="GppA/Ppx_hydrolase"/>
</dbReference>
<protein>
    <submittedName>
        <fullName evidence="3">Phosphatase</fullName>
    </submittedName>
</protein>
<organism evidence="3 4">
    <name type="scientific">Clostridium butyricum</name>
    <dbReference type="NCBI Taxonomy" id="1492"/>
    <lineage>
        <taxon>Bacteria</taxon>
        <taxon>Bacillati</taxon>
        <taxon>Bacillota</taxon>
        <taxon>Clostridia</taxon>
        <taxon>Eubacteriales</taxon>
        <taxon>Clostridiaceae</taxon>
        <taxon>Clostridium</taxon>
    </lineage>
</organism>
<comment type="caution">
    <text evidence="3">The sequence shown here is derived from an EMBL/GenBank/DDBJ whole genome shotgun (WGS) entry which is preliminary data.</text>
</comment>
<dbReference type="AlphaFoldDB" id="A0A2S7F9A9"/>